<name>A0ABT7PSR0_9BACT</name>
<dbReference type="Pfam" id="PF00085">
    <property type="entry name" value="Thioredoxin"/>
    <property type="match status" value="1"/>
</dbReference>
<reference evidence="2 3" key="1">
    <citation type="submission" date="2023-06" db="EMBL/GenBank/DDBJ databases">
        <title>Roseiconus lacunae JC819 isolated from Gulf of Mannar region, Tamil Nadu.</title>
        <authorList>
            <person name="Pk S."/>
            <person name="Ch S."/>
            <person name="Ch V.R."/>
        </authorList>
    </citation>
    <scope>NUCLEOTIDE SEQUENCE [LARGE SCALE GENOMIC DNA]</scope>
    <source>
        <strain evidence="2 3">JC819</strain>
    </source>
</reference>
<organism evidence="2 3">
    <name type="scientific">Roseiconus lacunae</name>
    <dbReference type="NCBI Taxonomy" id="2605694"/>
    <lineage>
        <taxon>Bacteria</taxon>
        <taxon>Pseudomonadati</taxon>
        <taxon>Planctomycetota</taxon>
        <taxon>Planctomycetia</taxon>
        <taxon>Pirellulales</taxon>
        <taxon>Pirellulaceae</taxon>
        <taxon>Roseiconus</taxon>
    </lineage>
</organism>
<gene>
    <name evidence="2" type="ORF">QTN89_28945</name>
</gene>
<feature type="domain" description="Thioredoxin" evidence="1">
    <location>
        <begin position="7"/>
        <end position="97"/>
    </location>
</feature>
<evidence type="ECO:0000313" key="2">
    <source>
        <dbReference type="EMBL" id="MDM4019515.1"/>
    </source>
</evidence>
<accession>A0ABT7PSR0</accession>
<sequence>MMTLDRELSGDRLSIVHFWATWNNVDKLMDVELHALRPDFYDVVNFLSMDTDDSDAWDFIQSCQVLNLPALGFFKGQSHLDTLIGLGERHVLAQAIRQWIKAAGGEPDDAREPPS</sequence>
<keyword evidence="3" id="KW-1185">Reference proteome</keyword>
<dbReference type="RefSeq" id="WP_289167640.1">
    <property type="nucleotide sequence ID" value="NZ_JASZZN010000093.1"/>
</dbReference>
<dbReference type="EMBL" id="JASZZN010000093">
    <property type="protein sequence ID" value="MDM4019515.1"/>
    <property type="molecule type" value="Genomic_DNA"/>
</dbReference>
<dbReference type="SUPFAM" id="SSF52833">
    <property type="entry name" value="Thioredoxin-like"/>
    <property type="match status" value="1"/>
</dbReference>
<dbReference type="CDD" id="cd02947">
    <property type="entry name" value="TRX_family"/>
    <property type="match status" value="1"/>
</dbReference>
<dbReference type="InterPro" id="IPR036249">
    <property type="entry name" value="Thioredoxin-like_sf"/>
</dbReference>
<comment type="caution">
    <text evidence="2">The sequence shown here is derived from an EMBL/GenBank/DDBJ whole genome shotgun (WGS) entry which is preliminary data.</text>
</comment>
<evidence type="ECO:0000313" key="3">
    <source>
        <dbReference type="Proteomes" id="UP001239462"/>
    </source>
</evidence>
<dbReference type="InterPro" id="IPR013766">
    <property type="entry name" value="Thioredoxin_domain"/>
</dbReference>
<evidence type="ECO:0000259" key="1">
    <source>
        <dbReference type="Pfam" id="PF00085"/>
    </source>
</evidence>
<proteinExistence type="predicted"/>
<dbReference type="Gene3D" id="3.40.30.10">
    <property type="entry name" value="Glutaredoxin"/>
    <property type="match status" value="1"/>
</dbReference>
<protein>
    <submittedName>
        <fullName evidence="2">Thioredoxin family protein</fullName>
    </submittedName>
</protein>
<dbReference type="Proteomes" id="UP001239462">
    <property type="component" value="Unassembled WGS sequence"/>
</dbReference>